<dbReference type="Proteomes" id="UP000677515">
    <property type="component" value="Chromosome"/>
</dbReference>
<evidence type="ECO:0000313" key="1">
    <source>
        <dbReference type="EMBL" id="BCQ34648.1"/>
    </source>
</evidence>
<protein>
    <submittedName>
        <fullName evidence="1">Uncharacterized protein</fullName>
    </submittedName>
</protein>
<evidence type="ECO:0000313" key="2">
    <source>
        <dbReference type="Proteomes" id="UP000677515"/>
    </source>
</evidence>
<organism evidence="1 2">
    <name type="scientific">Erwinia rhapontici</name>
    <name type="common">Pectobacterium rhapontici</name>
    <dbReference type="NCBI Taxonomy" id="55212"/>
    <lineage>
        <taxon>Bacteria</taxon>
        <taxon>Pseudomonadati</taxon>
        <taxon>Pseudomonadota</taxon>
        <taxon>Gammaproteobacteria</taxon>
        <taxon>Enterobacterales</taxon>
        <taxon>Erwiniaceae</taxon>
        <taxon>Erwinia</taxon>
    </lineage>
</organism>
<accession>A0ABM7MZJ8</accession>
<proteinExistence type="predicted"/>
<gene>
    <name evidence="1" type="ORF">ERHA53_19910</name>
</gene>
<dbReference type="InterPro" id="IPR006819">
    <property type="entry name" value="Agro_VirD5"/>
</dbReference>
<dbReference type="EMBL" id="AP024329">
    <property type="protein sequence ID" value="BCQ34648.1"/>
    <property type="molecule type" value="Genomic_DNA"/>
</dbReference>
<reference evidence="1 2" key="1">
    <citation type="submission" date="2021-01" db="EMBL/GenBank/DDBJ databases">
        <title>Complete genome sequence of Erwinia rhapontici MAFF 311153.</title>
        <authorList>
            <person name="Morohoshi T."/>
            <person name="Someya N."/>
        </authorList>
    </citation>
    <scope>NUCLEOTIDE SEQUENCE [LARGE SCALE GENOMIC DNA]</scope>
    <source>
        <strain evidence="1 2">MAFF 311153</strain>
    </source>
</reference>
<dbReference type="RefSeq" id="WP_212816054.1">
    <property type="nucleotide sequence ID" value="NZ_AP024329.1"/>
</dbReference>
<sequence>MNVKTKEKKYRKTLLNAGSHSAGKNNTTQCFSFVDNRPEAKQFVHLQENSNEPVQCVSLNAIKKNKDKTNKADKVKGMKSARISKNVLTVRRVDGLPTGRVRYGAGQHGAKSREQKRLKALYKRRVSGATHESEHTIGYAVLAGGHLPRGESKDAQILENIAPAYQEVKVLHRDHIGTGSSSKPDETNMNAGQYREMQRGLLAGDTDYHKSLSNRPDNPIGQSPTERTNAVSNAVQINQLGYGQQLQNRDYSGIDKTELGQANNSYREMVNGMNSVTYVKDANNADSVSVLDHSKLEMILARYVAVTGEWPQQQVIEINKLIEESESTEVLDVNKINTIIKTLGFY</sequence>
<name>A0ABM7MZJ8_ERWRD</name>
<dbReference type="Pfam" id="PF04730">
    <property type="entry name" value="Agro_virD5"/>
    <property type="match status" value="1"/>
</dbReference>
<keyword evidence="2" id="KW-1185">Reference proteome</keyword>